<protein>
    <submittedName>
        <fullName evidence="1">Type III secretion apparatus protein OrgA/MxiK</fullName>
    </submittedName>
</protein>
<evidence type="ECO:0000313" key="1">
    <source>
        <dbReference type="EMBL" id="QIR27173.1"/>
    </source>
</evidence>
<gene>
    <name evidence="1" type="ORF">GY169_10335</name>
</gene>
<dbReference type="EMBL" id="CP050321">
    <property type="protein sequence ID" value="QIR27173.1"/>
    <property type="molecule type" value="Genomic_DNA"/>
</dbReference>
<dbReference type="KEGG" id="kgn:GY169_10335"/>
<keyword evidence="2" id="KW-1185">Reference proteome</keyword>
<dbReference type="NCBIfam" id="TIGR02555">
    <property type="entry name" value="OrgA_MxiK"/>
    <property type="match status" value="1"/>
</dbReference>
<sequence>MYAETQRILYDPVSWIHPHRFPAIENLSSVRCQSVLNDLLLEGFKLSTDCVDLNNSRERYIISHWALLPGAALMAACHRHRAKLARSGLIAKLDKVTQQFALSCLTESESQGHERLTAQELVRLACQEAMAFSCSLSVSIRERVPLLFSSSPTISHSAVYSENDELLLRMAIQHAKRAS</sequence>
<evidence type="ECO:0000313" key="2">
    <source>
        <dbReference type="Proteomes" id="UP000503580"/>
    </source>
</evidence>
<accession>A0A6G9RLJ5</accession>
<dbReference type="Proteomes" id="UP000503580">
    <property type="component" value="Chromosome"/>
</dbReference>
<dbReference type="Pfam" id="PF09482">
    <property type="entry name" value="OrgA_MxiK"/>
    <property type="match status" value="1"/>
</dbReference>
<reference evidence="1 2" key="1">
    <citation type="submission" date="2020-02" db="EMBL/GenBank/DDBJ databases">
        <title>Whole genome PO2S7.</title>
        <authorList>
            <person name="Singha K.M."/>
        </authorList>
    </citation>
    <scope>NUCLEOTIDE SEQUENCE [LARGE SCALE GENOMIC DNA]</scope>
    <source>
        <strain evidence="1 2">PO2S7</strain>
    </source>
</reference>
<proteinExistence type="predicted"/>
<organism evidence="1 2">
    <name type="scientific">Kluyvera genomosp. 3</name>
    <dbReference type="NCBI Taxonomy" id="2774055"/>
    <lineage>
        <taxon>Bacteria</taxon>
        <taxon>Pseudomonadati</taxon>
        <taxon>Pseudomonadota</taxon>
        <taxon>Gammaproteobacteria</taxon>
        <taxon>Enterobacterales</taxon>
        <taxon>Enterobacteriaceae</taxon>
        <taxon>Kluyvera</taxon>
    </lineage>
</organism>
<dbReference type="RefSeq" id="WP_167575693.1">
    <property type="nucleotide sequence ID" value="NZ_CP050321.1"/>
</dbReference>
<name>A0A6G9RLJ5_9ENTR</name>
<dbReference type="InterPro" id="IPR013388">
    <property type="entry name" value="T3SS_OrgA/MxiK"/>
</dbReference>
<dbReference type="AlphaFoldDB" id="A0A6G9RLJ5"/>